<keyword evidence="3 5" id="KW-0863">Zinc-finger</keyword>
<protein>
    <recommendedName>
        <fullName evidence="7">C2H2-type domain-containing protein</fullName>
    </recommendedName>
</protein>
<gene>
    <name evidence="8" type="ORF">INT47_000775</name>
</gene>
<evidence type="ECO:0000256" key="2">
    <source>
        <dbReference type="ARBA" id="ARBA00022737"/>
    </source>
</evidence>
<keyword evidence="2" id="KW-0677">Repeat</keyword>
<keyword evidence="9" id="KW-1185">Reference proteome</keyword>
<name>A0A8H7UTY4_9FUNG</name>
<dbReference type="GO" id="GO:0005634">
    <property type="term" value="C:nucleus"/>
    <property type="evidence" value="ECO:0007669"/>
    <property type="project" value="TreeGrafter"/>
</dbReference>
<dbReference type="GO" id="GO:0000981">
    <property type="term" value="F:DNA-binding transcription factor activity, RNA polymerase II-specific"/>
    <property type="evidence" value="ECO:0007669"/>
    <property type="project" value="TreeGrafter"/>
</dbReference>
<keyword evidence="4" id="KW-0862">Zinc</keyword>
<dbReference type="PANTHER" id="PTHR24379:SF127">
    <property type="entry name" value="BLOODY FINGERS-RELATED"/>
    <property type="match status" value="1"/>
</dbReference>
<dbReference type="Gene3D" id="3.30.160.60">
    <property type="entry name" value="Classic Zinc Finger"/>
    <property type="match status" value="2"/>
</dbReference>
<organism evidence="8 9">
    <name type="scientific">Mucor saturninus</name>
    <dbReference type="NCBI Taxonomy" id="64648"/>
    <lineage>
        <taxon>Eukaryota</taxon>
        <taxon>Fungi</taxon>
        <taxon>Fungi incertae sedis</taxon>
        <taxon>Mucoromycota</taxon>
        <taxon>Mucoromycotina</taxon>
        <taxon>Mucoromycetes</taxon>
        <taxon>Mucorales</taxon>
        <taxon>Mucorineae</taxon>
        <taxon>Mucoraceae</taxon>
        <taxon>Mucor</taxon>
    </lineage>
</organism>
<dbReference type="EMBL" id="JAEPRD010000210">
    <property type="protein sequence ID" value="KAG2193987.1"/>
    <property type="molecule type" value="Genomic_DNA"/>
</dbReference>
<dbReference type="PROSITE" id="PS50157">
    <property type="entry name" value="ZINC_FINGER_C2H2_2"/>
    <property type="match status" value="2"/>
</dbReference>
<evidence type="ECO:0000313" key="9">
    <source>
        <dbReference type="Proteomes" id="UP000603453"/>
    </source>
</evidence>
<dbReference type="Pfam" id="PF12756">
    <property type="entry name" value="zf-C2H2_2"/>
    <property type="match status" value="1"/>
</dbReference>
<dbReference type="Proteomes" id="UP000603453">
    <property type="component" value="Unassembled WGS sequence"/>
</dbReference>
<evidence type="ECO:0000256" key="5">
    <source>
        <dbReference type="PROSITE-ProRule" id="PRU00042"/>
    </source>
</evidence>
<dbReference type="PROSITE" id="PS00028">
    <property type="entry name" value="ZINC_FINGER_C2H2_1"/>
    <property type="match status" value="7"/>
</dbReference>
<dbReference type="GO" id="GO:0008270">
    <property type="term" value="F:zinc ion binding"/>
    <property type="evidence" value="ECO:0007669"/>
    <property type="project" value="UniProtKB-KW"/>
</dbReference>
<feature type="domain" description="C2H2-type" evidence="7">
    <location>
        <begin position="796"/>
        <end position="824"/>
    </location>
</feature>
<dbReference type="InterPro" id="IPR041661">
    <property type="entry name" value="ZN622/Rei1/Reh1_Znf-C2H2"/>
</dbReference>
<evidence type="ECO:0000313" key="8">
    <source>
        <dbReference type="EMBL" id="KAG2193987.1"/>
    </source>
</evidence>
<dbReference type="GO" id="GO:0000977">
    <property type="term" value="F:RNA polymerase II transcription regulatory region sequence-specific DNA binding"/>
    <property type="evidence" value="ECO:0007669"/>
    <property type="project" value="TreeGrafter"/>
</dbReference>
<evidence type="ECO:0000259" key="7">
    <source>
        <dbReference type="PROSITE" id="PS50157"/>
    </source>
</evidence>
<feature type="region of interest" description="Disordered" evidence="6">
    <location>
        <begin position="1"/>
        <end position="39"/>
    </location>
</feature>
<dbReference type="PANTHER" id="PTHR24379">
    <property type="entry name" value="KRAB AND ZINC FINGER DOMAIN-CONTAINING"/>
    <property type="match status" value="1"/>
</dbReference>
<keyword evidence="1" id="KW-0479">Metal-binding</keyword>
<evidence type="ECO:0000256" key="3">
    <source>
        <dbReference type="ARBA" id="ARBA00022771"/>
    </source>
</evidence>
<comment type="caution">
    <text evidence="8">The sequence shown here is derived from an EMBL/GenBank/DDBJ whole genome shotgun (WGS) entry which is preliminary data.</text>
</comment>
<dbReference type="InterPro" id="IPR013087">
    <property type="entry name" value="Znf_C2H2_type"/>
</dbReference>
<evidence type="ECO:0000256" key="6">
    <source>
        <dbReference type="SAM" id="MobiDB-lite"/>
    </source>
</evidence>
<feature type="domain" description="C2H2-type" evidence="7">
    <location>
        <begin position="210"/>
        <end position="238"/>
    </location>
</feature>
<proteinExistence type="predicted"/>
<sequence>MRQRDLKNKPKKRIAVSIQAPTKRVTRSSSELDIDVPSKPAPKKKKITCEAPEMISDTLLCRVCLVQFKNQVRYRRHLIKTHKIKSQDIILHSPELAPITKYPNTYCAFCEIDTFKADRFRQHLIGLHDLDIEVEEEYDSLIDSTIRPDPHDPDYYCLICKTASADKTDYCNHLKEEHGMKFKTGKIPFLHNSKSKDYNEDIPITDSKENTCSDCNRAYHAYTAYQRHLREVHHMDELLVSTRKSQRFLKDRIENCDFLPNPNDPNFYCRVCEMKYPKASSLITHIQRCHDLKVEHYFDYLISVPARIEYYPDYCDPHYACRQCDWLTFDTREDFHEHLRTMHQMVLPTGRCGSYSCKNVAKPQESEYAAYCMPCDDGMTVRKKLFSATPIIKPKRESLVAKHIPATDINLIEEPIKEEITPVTVQAPTVSVGKSSIFSQPPTLEKSKITLEDLLASAGGSTDTYERHMMDNQTGFDESSEDEYDLRDVKIEDFNSDSKLLRTSNERPKKDIAFCSICSVSFEQPEKYMEHLNIHCVELRDAEDGVIPKVHGYTCTTCHVKYDTKGRFIRHMNVAPHNNPAFDWMFKKDGRVEAGDEELYRIYSCQGCALEFSSKEEHHDHLKENHLDEIYRLKYLKSLVDDGTVISMDGFYIKCDICGGAFDTRSFQYHRSREHPFYPPQETDMTRYYARQKQLGIPINPHSCYDCGMNLPKNGSYDGNHMRLHYASYTRYNIVNLDDLDNFDIPPFYCGPCIKMLPNYTGYRSHVLQKHGVRSAYPTVKNHDTKIAPDIDDPRFYCRSCDFKFADRKKYRRHLKSFHKMLLPKLAKAIKPDATNE</sequence>
<dbReference type="SMART" id="SM00355">
    <property type="entry name" value="ZnF_C2H2"/>
    <property type="match status" value="13"/>
</dbReference>
<dbReference type="AlphaFoldDB" id="A0A8H7UTY4"/>
<evidence type="ECO:0000256" key="4">
    <source>
        <dbReference type="ARBA" id="ARBA00022833"/>
    </source>
</evidence>
<accession>A0A8H7UTY4</accession>
<dbReference type="OrthoDB" id="6105938at2759"/>
<evidence type="ECO:0000256" key="1">
    <source>
        <dbReference type="ARBA" id="ARBA00022723"/>
    </source>
</evidence>
<reference evidence="8" key="1">
    <citation type="submission" date="2020-12" db="EMBL/GenBank/DDBJ databases">
        <title>Metabolic potential, ecology and presence of endohyphal bacteria is reflected in genomic diversity of Mucoromycotina.</title>
        <authorList>
            <person name="Muszewska A."/>
            <person name="Okrasinska A."/>
            <person name="Steczkiewicz K."/>
            <person name="Drgas O."/>
            <person name="Orlowska M."/>
            <person name="Perlinska-Lenart U."/>
            <person name="Aleksandrzak-Piekarczyk T."/>
            <person name="Szatraj K."/>
            <person name="Zielenkiewicz U."/>
            <person name="Pilsyk S."/>
            <person name="Malc E."/>
            <person name="Mieczkowski P."/>
            <person name="Kruszewska J.S."/>
            <person name="Biernat P."/>
            <person name="Pawlowska J."/>
        </authorList>
    </citation>
    <scope>NUCLEOTIDE SEQUENCE</scope>
    <source>
        <strain evidence="8">WA0000017839</strain>
    </source>
</reference>